<dbReference type="CDD" id="cd00090">
    <property type="entry name" value="HTH_ARSR"/>
    <property type="match status" value="1"/>
</dbReference>
<protein>
    <recommendedName>
        <fullName evidence="4">Transcriptional regulator</fullName>
    </recommendedName>
</protein>
<gene>
    <name evidence="2" type="ORF">CAE01nite_30600</name>
</gene>
<comment type="caution">
    <text evidence="2">The sequence shown here is derived from an EMBL/GenBank/DDBJ whole genome shotgun (WGS) entry which is preliminary data.</text>
</comment>
<reference evidence="2 3" key="1">
    <citation type="submission" date="2019-07" db="EMBL/GenBank/DDBJ databases">
        <title>Whole genome shotgun sequence of Cellulomonas aerilata NBRC 106308.</title>
        <authorList>
            <person name="Hosoyama A."/>
            <person name="Uohara A."/>
            <person name="Ohji S."/>
            <person name="Ichikawa N."/>
        </authorList>
    </citation>
    <scope>NUCLEOTIDE SEQUENCE [LARGE SCALE GENOMIC DNA]</scope>
    <source>
        <strain evidence="2 3">NBRC 106308</strain>
    </source>
</reference>
<accession>A0A512DFU1</accession>
<sequence length="311" mass="32080">MDFGNNYVGNIDSDARPVPSRGPDGAAVDPDRAAEVDMSTALHAPALDPTAPATDVPATDVPATDVAEAEATTRQRVLQLVASAGPVATAELAAELGLTAAAIRRHVGVLESRGQIAVHDQRAQHGAGPARRGRPARRYVATSRGQSALSSTYPELAAQALRFLAEVAGPDAVEAFAASRVRALEERYAASVDAAGTDVTSRAQVLAAALSADGYAASTRPVPGRTTVQLCQGHCPVQGVAAEFPQICEAEAGAFSRLLGVHVQRLSTLAAGGHVCTTNIPITVPTPTTAPHSPDSHNARDSHDSQDQEMS</sequence>
<organism evidence="2 3">
    <name type="scientific">Cellulomonas aerilata</name>
    <dbReference type="NCBI Taxonomy" id="515326"/>
    <lineage>
        <taxon>Bacteria</taxon>
        <taxon>Bacillati</taxon>
        <taxon>Actinomycetota</taxon>
        <taxon>Actinomycetes</taxon>
        <taxon>Micrococcales</taxon>
        <taxon>Cellulomonadaceae</taxon>
        <taxon>Cellulomonas</taxon>
    </lineage>
</organism>
<feature type="region of interest" description="Disordered" evidence="1">
    <location>
        <begin position="283"/>
        <end position="311"/>
    </location>
</feature>
<dbReference type="SUPFAM" id="SSF46785">
    <property type="entry name" value="Winged helix' DNA-binding domain"/>
    <property type="match status" value="1"/>
</dbReference>
<feature type="region of interest" description="Disordered" evidence="1">
    <location>
        <begin position="1"/>
        <end position="30"/>
    </location>
</feature>
<proteinExistence type="predicted"/>
<dbReference type="Gene3D" id="1.10.10.10">
    <property type="entry name" value="Winged helix-like DNA-binding domain superfamily/Winged helix DNA-binding domain"/>
    <property type="match status" value="1"/>
</dbReference>
<dbReference type="InterPro" id="IPR036390">
    <property type="entry name" value="WH_DNA-bd_sf"/>
</dbReference>
<dbReference type="AlphaFoldDB" id="A0A512DFU1"/>
<dbReference type="InterPro" id="IPR050313">
    <property type="entry name" value="Carb_Metab_HTH_regulators"/>
</dbReference>
<feature type="compositionally biased region" description="Basic and acidic residues" evidence="1">
    <location>
        <begin position="294"/>
        <end position="311"/>
    </location>
</feature>
<dbReference type="PANTHER" id="PTHR30363">
    <property type="entry name" value="HTH-TYPE TRANSCRIPTIONAL REGULATOR SRLR-RELATED"/>
    <property type="match status" value="1"/>
</dbReference>
<dbReference type="InterPro" id="IPR036388">
    <property type="entry name" value="WH-like_DNA-bd_sf"/>
</dbReference>
<dbReference type="InterPro" id="IPR011991">
    <property type="entry name" value="ArsR-like_HTH"/>
</dbReference>
<evidence type="ECO:0000256" key="1">
    <source>
        <dbReference type="SAM" id="MobiDB-lite"/>
    </source>
</evidence>
<keyword evidence="3" id="KW-1185">Reference proteome</keyword>
<name>A0A512DFU1_9CELL</name>
<dbReference type="Pfam" id="PF12840">
    <property type="entry name" value="HTH_20"/>
    <property type="match status" value="1"/>
</dbReference>
<evidence type="ECO:0000313" key="3">
    <source>
        <dbReference type="Proteomes" id="UP000321181"/>
    </source>
</evidence>
<dbReference type="Proteomes" id="UP000321181">
    <property type="component" value="Unassembled WGS sequence"/>
</dbReference>
<evidence type="ECO:0008006" key="4">
    <source>
        <dbReference type="Google" id="ProtNLM"/>
    </source>
</evidence>
<evidence type="ECO:0000313" key="2">
    <source>
        <dbReference type="EMBL" id="GEO35335.1"/>
    </source>
</evidence>
<dbReference type="PANTHER" id="PTHR30363:SF28">
    <property type="entry name" value="TRANSCRIPTIONAL REGULATORY PROTEIN-RELATED"/>
    <property type="match status" value="1"/>
</dbReference>
<dbReference type="EMBL" id="BJYY01000019">
    <property type="protein sequence ID" value="GEO35335.1"/>
    <property type="molecule type" value="Genomic_DNA"/>
</dbReference>